<proteinExistence type="predicted"/>
<accession>A0A0K2T7U0</accession>
<reference evidence="1" key="1">
    <citation type="submission" date="2014-05" db="EMBL/GenBank/DDBJ databases">
        <authorList>
            <person name="Chronopoulou M."/>
        </authorList>
    </citation>
    <scope>NUCLEOTIDE SEQUENCE</scope>
    <source>
        <tissue evidence="1">Whole organism</tissue>
    </source>
</reference>
<evidence type="ECO:0000313" key="1">
    <source>
        <dbReference type="EMBL" id="CDW21647.1"/>
    </source>
</evidence>
<protein>
    <submittedName>
        <fullName evidence="1">Uncharacterized protein</fullName>
    </submittedName>
</protein>
<dbReference type="EMBL" id="HACA01004286">
    <property type="protein sequence ID" value="CDW21647.1"/>
    <property type="molecule type" value="Transcribed_RNA"/>
</dbReference>
<organism evidence="1">
    <name type="scientific">Lepeophtheirus salmonis</name>
    <name type="common">Salmon louse</name>
    <name type="synonym">Caligus salmonis</name>
    <dbReference type="NCBI Taxonomy" id="72036"/>
    <lineage>
        <taxon>Eukaryota</taxon>
        <taxon>Metazoa</taxon>
        <taxon>Ecdysozoa</taxon>
        <taxon>Arthropoda</taxon>
        <taxon>Crustacea</taxon>
        <taxon>Multicrustacea</taxon>
        <taxon>Hexanauplia</taxon>
        <taxon>Copepoda</taxon>
        <taxon>Siphonostomatoida</taxon>
        <taxon>Caligidae</taxon>
        <taxon>Lepeophtheirus</taxon>
    </lineage>
</organism>
<dbReference type="AlphaFoldDB" id="A0A0K2T7U0"/>
<sequence>APLSLNGIGDLINIQYKKRIEIIASLHAELSQKPSRSRWCLEKDDLPCLNAWTRE</sequence>
<feature type="non-terminal residue" evidence="1">
    <location>
        <position position="1"/>
    </location>
</feature>
<name>A0A0K2T7U0_LEPSM</name>